<sequence>MPSFASFAIALTMGMGALTGLTAECADADALTVTETCTETVAAEALTTTETCTVTDMTTMTVSNTVIDMSVTTSYAATATKVLFLNATAKALAVNETITATETLIDLSTTTSYAATATKVLFFDATAKALTANATGGRRRARILSSPRRRRARSPPLPWPAAAVPEVKQCIHVNATWVPVNSALNINNYTSVIVDPEVVCYINTVDTAQNLTLGFQFPSQTVFVGPPRGLDWVCCEFTSSAACPDAPATKPDTRGLVSCLF</sequence>
<feature type="chain" id="PRO_5042527225" evidence="1">
    <location>
        <begin position="24"/>
        <end position="261"/>
    </location>
</feature>
<evidence type="ECO:0000313" key="2">
    <source>
        <dbReference type="EMBL" id="CAJ2510379.1"/>
    </source>
</evidence>
<proteinExistence type="predicted"/>
<keyword evidence="3" id="KW-1185">Reference proteome</keyword>
<comment type="caution">
    <text evidence="2">The sequence shown here is derived from an EMBL/GenBank/DDBJ whole genome shotgun (WGS) entry which is preliminary data.</text>
</comment>
<organism evidence="2 3">
    <name type="scientific">Anthostomella pinea</name>
    <dbReference type="NCBI Taxonomy" id="933095"/>
    <lineage>
        <taxon>Eukaryota</taxon>
        <taxon>Fungi</taxon>
        <taxon>Dikarya</taxon>
        <taxon>Ascomycota</taxon>
        <taxon>Pezizomycotina</taxon>
        <taxon>Sordariomycetes</taxon>
        <taxon>Xylariomycetidae</taxon>
        <taxon>Xylariales</taxon>
        <taxon>Xylariaceae</taxon>
        <taxon>Anthostomella</taxon>
    </lineage>
</organism>
<feature type="signal peptide" evidence="1">
    <location>
        <begin position="1"/>
        <end position="23"/>
    </location>
</feature>
<keyword evidence="1" id="KW-0732">Signal</keyword>
<dbReference type="Proteomes" id="UP001295740">
    <property type="component" value="Unassembled WGS sequence"/>
</dbReference>
<evidence type="ECO:0000313" key="3">
    <source>
        <dbReference type="Proteomes" id="UP001295740"/>
    </source>
</evidence>
<dbReference type="AlphaFoldDB" id="A0AAI8VTK0"/>
<reference evidence="2" key="1">
    <citation type="submission" date="2023-10" db="EMBL/GenBank/DDBJ databases">
        <authorList>
            <person name="Hackl T."/>
        </authorList>
    </citation>
    <scope>NUCLEOTIDE SEQUENCE</scope>
</reference>
<evidence type="ECO:0000256" key="1">
    <source>
        <dbReference type="SAM" id="SignalP"/>
    </source>
</evidence>
<gene>
    <name evidence="2" type="ORF">KHLLAP_LOCUS10847</name>
</gene>
<dbReference type="EMBL" id="CAUWAG010000014">
    <property type="protein sequence ID" value="CAJ2510379.1"/>
    <property type="molecule type" value="Genomic_DNA"/>
</dbReference>
<name>A0AAI8VTK0_9PEZI</name>
<protein>
    <submittedName>
        <fullName evidence="2">Uu.00g050820.m01.CDS01</fullName>
    </submittedName>
</protein>
<accession>A0AAI8VTK0</accession>